<organism evidence="2">
    <name type="scientific">Balaenoptera musculus</name>
    <name type="common">Blue whale</name>
    <dbReference type="NCBI Taxonomy" id="9771"/>
    <lineage>
        <taxon>Eukaryota</taxon>
        <taxon>Metazoa</taxon>
        <taxon>Chordata</taxon>
        <taxon>Craniata</taxon>
        <taxon>Vertebrata</taxon>
        <taxon>Euteleostomi</taxon>
        <taxon>Mammalia</taxon>
        <taxon>Eutheria</taxon>
        <taxon>Laurasiatheria</taxon>
        <taxon>Artiodactyla</taxon>
        <taxon>Whippomorpha</taxon>
        <taxon>Cetacea</taxon>
        <taxon>Mysticeti</taxon>
        <taxon>Balaenopteridae</taxon>
        <taxon>Balaenoptera</taxon>
    </lineage>
</organism>
<reference evidence="2" key="1">
    <citation type="submission" date="2023-09" db="UniProtKB">
        <authorList>
            <consortium name="Ensembl"/>
        </authorList>
    </citation>
    <scope>IDENTIFICATION</scope>
</reference>
<name>A0A8C0DP08_BALMU</name>
<sequence length="73" mass="8049">MNRSCRVSQRLTTWLPEKCSPSPRNRREPDVPPAYGHGGQDWGAHTQGWGEWGGWGLSSPAAPSARRPGRPRG</sequence>
<evidence type="ECO:0000313" key="2">
    <source>
        <dbReference type="Ensembl" id="ENSBMSP00010024451.1"/>
    </source>
</evidence>
<protein>
    <submittedName>
        <fullName evidence="2">Uncharacterized protein</fullName>
    </submittedName>
</protein>
<evidence type="ECO:0000256" key="1">
    <source>
        <dbReference type="SAM" id="MobiDB-lite"/>
    </source>
</evidence>
<feature type="region of interest" description="Disordered" evidence="1">
    <location>
        <begin position="16"/>
        <end position="73"/>
    </location>
</feature>
<accession>A0A8C0DP08</accession>
<proteinExistence type="predicted"/>
<dbReference type="AlphaFoldDB" id="A0A8C0DP08"/>
<dbReference type="Ensembl" id="ENSBMST00010026934.1">
    <property type="protein sequence ID" value="ENSBMSP00010024451.1"/>
    <property type="gene ID" value="ENSBMSG00010017790.1"/>
</dbReference>